<keyword evidence="1" id="KW-0812">Transmembrane</keyword>
<dbReference type="Gene3D" id="1.10.357.140">
    <property type="entry name" value="UbiA prenyltransferase"/>
    <property type="match status" value="1"/>
</dbReference>
<evidence type="ECO:0000256" key="1">
    <source>
        <dbReference type="SAM" id="Phobius"/>
    </source>
</evidence>
<dbReference type="Proteomes" id="UP000034531">
    <property type="component" value="Unassembled WGS sequence"/>
</dbReference>
<proteinExistence type="predicted"/>
<sequence>MKPLDLLYFYRLLNWKHKISSIRPLGFAVFGYIWAGKFEAIPLIANTIAVFGAILFWFSINDYSDLNSPKEESFMKTLIKTGKLTRERALTLCLLPLILTPIVIFTSSKPAILIFTVILFLNFFYSAGPLRLKSHKYLWVAEAVLAAPLLFLESYIIRGSISTLPILMAVILALFYFYTGIIHILEDFQTGEKVQKIPQPLALKLLKVMPLISLIVSLVFSPFFPIFLITAFFSIIRIISLKNFKPDQVQKTRRNLFSPQLSLYEFAAYALIAITGQG</sequence>
<feature type="transmembrane region" description="Helical" evidence="1">
    <location>
        <begin position="89"/>
        <end position="106"/>
    </location>
</feature>
<keyword evidence="1" id="KW-1133">Transmembrane helix</keyword>
<name>A0A0G0UKD3_9BACT</name>
<organism evidence="2 3">
    <name type="scientific">Candidatus Curtissbacteria bacterium GW2011_GWA1_40_16</name>
    <dbReference type="NCBI Taxonomy" id="1618405"/>
    <lineage>
        <taxon>Bacteria</taxon>
        <taxon>Candidatus Curtissiibacteriota</taxon>
    </lineage>
</organism>
<feature type="transmembrane region" description="Helical" evidence="1">
    <location>
        <begin position="137"/>
        <end position="157"/>
    </location>
</feature>
<feature type="transmembrane region" description="Helical" evidence="1">
    <location>
        <begin position="163"/>
        <end position="181"/>
    </location>
</feature>
<evidence type="ECO:0008006" key="4">
    <source>
        <dbReference type="Google" id="ProtNLM"/>
    </source>
</evidence>
<protein>
    <recommendedName>
        <fullName evidence="4">UbiA prenyltransferase</fullName>
    </recommendedName>
</protein>
<comment type="caution">
    <text evidence="2">The sequence shown here is derived from an EMBL/GenBank/DDBJ whole genome shotgun (WGS) entry which is preliminary data.</text>
</comment>
<dbReference type="InterPro" id="IPR044878">
    <property type="entry name" value="UbiA_sf"/>
</dbReference>
<keyword evidence="1" id="KW-0472">Membrane</keyword>
<evidence type="ECO:0000313" key="2">
    <source>
        <dbReference type="EMBL" id="KKR50707.1"/>
    </source>
</evidence>
<evidence type="ECO:0000313" key="3">
    <source>
        <dbReference type="Proteomes" id="UP000034531"/>
    </source>
</evidence>
<feature type="transmembrane region" description="Helical" evidence="1">
    <location>
        <begin position="41"/>
        <end position="60"/>
    </location>
</feature>
<dbReference type="AlphaFoldDB" id="A0A0G0UKD3"/>
<dbReference type="EMBL" id="LBYI01000008">
    <property type="protein sequence ID" value="KKR50707.1"/>
    <property type="molecule type" value="Genomic_DNA"/>
</dbReference>
<accession>A0A0G0UKD3</accession>
<reference evidence="2 3" key="1">
    <citation type="journal article" date="2015" name="Nature">
        <title>rRNA introns, odd ribosomes, and small enigmatic genomes across a large radiation of phyla.</title>
        <authorList>
            <person name="Brown C.T."/>
            <person name="Hug L.A."/>
            <person name="Thomas B.C."/>
            <person name="Sharon I."/>
            <person name="Castelle C.J."/>
            <person name="Singh A."/>
            <person name="Wilkins M.J."/>
            <person name="Williams K.H."/>
            <person name="Banfield J.F."/>
        </authorList>
    </citation>
    <scope>NUCLEOTIDE SEQUENCE [LARGE SCALE GENOMIC DNA]</scope>
</reference>
<feature type="transmembrane region" description="Helical" evidence="1">
    <location>
        <begin position="112"/>
        <end position="130"/>
    </location>
</feature>
<gene>
    <name evidence="2" type="ORF">UT84_C0008G0021</name>
</gene>